<evidence type="ECO:0000256" key="4">
    <source>
        <dbReference type="ARBA" id="ARBA00022989"/>
    </source>
</evidence>
<comment type="function">
    <text evidence="6">Plays a role in the flagellum-specific transport system.</text>
</comment>
<keyword evidence="6" id="KW-0813">Transport</keyword>
<dbReference type="PANTHER" id="PTHR30587:SF2">
    <property type="entry name" value="SURFACE PRESENTATION OF ANTIGENS PROTEIN SPAP"/>
    <property type="match status" value="1"/>
</dbReference>
<organism evidence="8 9">
    <name type="scientific">Candidatus Phycosocius spiralis</name>
    <dbReference type="NCBI Taxonomy" id="2815099"/>
    <lineage>
        <taxon>Bacteria</taxon>
        <taxon>Pseudomonadati</taxon>
        <taxon>Pseudomonadota</taxon>
        <taxon>Alphaproteobacteria</taxon>
        <taxon>Caulobacterales</taxon>
        <taxon>Caulobacterales incertae sedis</taxon>
        <taxon>Candidatus Phycosocius</taxon>
    </lineage>
</organism>
<evidence type="ECO:0000256" key="5">
    <source>
        <dbReference type="ARBA" id="ARBA00023136"/>
    </source>
</evidence>
<dbReference type="InterPro" id="IPR005837">
    <property type="entry name" value="FliP"/>
</dbReference>
<keyword evidence="6" id="KW-0653">Protein transport</keyword>
<evidence type="ECO:0000256" key="1">
    <source>
        <dbReference type="ARBA" id="ARBA00006257"/>
    </source>
</evidence>
<gene>
    <name evidence="6 8" type="primary">fliP</name>
    <name evidence="8" type="ORF">PsB1_2200</name>
</gene>
<evidence type="ECO:0000256" key="7">
    <source>
        <dbReference type="SAM" id="SignalP"/>
    </source>
</evidence>
<keyword evidence="8" id="KW-0966">Cell projection</keyword>
<dbReference type="RefSeq" id="WP_284361574.1">
    <property type="nucleotide sequence ID" value="NZ_BPFZ01000018.1"/>
</dbReference>
<keyword evidence="4 6" id="KW-1133">Transmembrane helix</keyword>
<reference evidence="8" key="1">
    <citation type="submission" date="2021-05" db="EMBL/GenBank/DDBJ databases">
        <authorList>
            <person name="Tanabe Y."/>
        </authorList>
    </citation>
    <scope>NUCLEOTIDE SEQUENCE</scope>
    <source>
        <strain evidence="8">BOTRYCO-1</strain>
    </source>
</reference>
<dbReference type="Proteomes" id="UP001161064">
    <property type="component" value="Unassembled WGS sequence"/>
</dbReference>
<keyword evidence="8" id="KW-0282">Flagellum</keyword>
<keyword evidence="7" id="KW-0732">Signal</keyword>
<proteinExistence type="inferred from homology"/>
<keyword evidence="9" id="KW-1185">Reference proteome</keyword>
<dbReference type="PANTHER" id="PTHR30587">
    <property type="entry name" value="FLAGELLAR BIOSYNTHETIC PROTEIN FLIP"/>
    <property type="match status" value="1"/>
</dbReference>
<dbReference type="NCBIfam" id="TIGR01103">
    <property type="entry name" value="fliP"/>
    <property type="match status" value="1"/>
</dbReference>
<dbReference type="InterPro" id="IPR005838">
    <property type="entry name" value="T3SS_IM_P"/>
</dbReference>
<accession>A0ABQ4PYP2</accession>
<dbReference type="PRINTS" id="PR01302">
    <property type="entry name" value="TYPE3IMPPROT"/>
</dbReference>
<keyword evidence="2 6" id="KW-1003">Cell membrane</keyword>
<keyword evidence="5 6" id="KW-0472">Membrane</keyword>
<dbReference type="EMBL" id="BPFZ01000018">
    <property type="protein sequence ID" value="GIU68046.1"/>
    <property type="molecule type" value="Genomic_DNA"/>
</dbReference>
<dbReference type="PROSITE" id="PS01061">
    <property type="entry name" value="FLIP_2"/>
    <property type="match status" value="1"/>
</dbReference>
<dbReference type="Pfam" id="PF00813">
    <property type="entry name" value="FliP"/>
    <property type="match status" value="1"/>
</dbReference>
<protein>
    <recommendedName>
        <fullName evidence="6">Flagellar biosynthetic protein FliP</fullName>
    </recommendedName>
</protein>
<feature type="transmembrane region" description="Helical" evidence="6">
    <location>
        <begin position="213"/>
        <end position="234"/>
    </location>
</feature>
<evidence type="ECO:0000256" key="3">
    <source>
        <dbReference type="ARBA" id="ARBA00022692"/>
    </source>
</evidence>
<comment type="similarity">
    <text evidence="1 6">Belongs to the FliP/MopC/SpaP family.</text>
</comment>
<keyword evidence="6" id="KW-1005">Bacterial flagellum biogenesis</keyword>
<name>A0ABQ4PYP2_9PROT</name>
<feature type="transmembrane region" description="Helical" evidence="6">
    <location>
        <begin position="80"/>
        <end position="100"/>
    </location>
</feature>
<reference evidence="8" key="2">
    <citation type="journal article" date="2023" name="ISME Commun">
        <title>Characterization of a bloom-associated alphaproteobacterial lineage, 'Candidatus Phycosocius': insights into freshwater algal-bacterial interactions.</title>
        <authorList>
            <person name="Tanabe Y."/>
            <person name="Yamaguchi H."/>
            <person name="Yoshida M."/>
            <person name="Kai A."/>
            <person name="Okazaki Y."/>
        </authorList>
    </citation>
    <scope>NUCLEOTIDE SEQUENCE</scope>
    <source>
        <strain evidence="8">BOTRYCO-1</strain>
    </source>
</reference>
<evidence type="ECO:0000313" key="8">
    <source>
        <dbReference type="EMBL" id="GIU68046.1"/>
    </source>
</evidence>
<keyword evidence="6" id="KW-1006">Bacterial flagellum protein export</keyword>
<feature type="transmembrane region" description="Helical" evidence="6">
    <location>
        <begin position="39"/>
        <end position="68"/>
    </location>
</feature>
<comment type="caution">
    <text evidence="8">The sequence shown here is derived from an EMBL/GenBank/DDBJ whole genome shotgun (WGS) entry which is preliminary data.</text>
</comment>
<evidence type="ECO:0000313" key="9">
    <source>
        <dbReference type="Proteomes" id="UP001161064"/>
    </source>
</evidence>
<comment type="subcellular location">
    <subcellularLocation>
        <location evidence="6">Cell membrane</location>
        <topology evidence="6">Multi-pass membrane protein</topology>
    </subcellularLocation>
    <subcellularLocation>
        <location evidence="6">Bacterial flagellum basal body</location>
    </subcellularLocation>
</comment>
<feature type="signal peptide" evidence="7">
    <location>
        <begin position="1"/>
        <end position="23"/>
    </location>
</feature>
<dbReference type="NCBIfam" id="NF009438">
    <property type="entry name" value="PRK12797.1"/>
    <property type="match status" value="1"/>
</dbReference>
<keyword evidence="3 6" id="KW-0812">Transmembrane</keyword>
<evidence type="ECO:0000256" key="2">
    <source>
        <dbReference type="ARBA" id="ARBA00022475"/>
    </source>
</evidence>
<feature type="chain" id="PRO_5046141527" description="Flagellar biosynthetic protein FliP" evidence="7">
    <location>
        <begin position="24"/>
        <end position="238"/>
    </location>
</feature>
<keyword evidence="8" id="KW-0969">Cilium</keyword>
<sequence length="238" mass="25922">MKWQPTCMIVFALIFIMPNAAWAQSLDIKMGDSQLLRTGLIVSLMAVLPSVFVCMTAFIRIAIVLSMVRHAFAMPETPPNTVLVSLSIILTVFVMAPTFASVNQLGLQPLLDGRLSVAAALEAGSEPLRKFMIMHVKDKDLELMYHISKTTLPASPADVDILKLTPAFIINELRTAFTIGFVILLPFLLIDLVVSAVLLALGMMMVPPATISLPIKVLMFVLIDGWSLVIQGVIGGFN</sequence>
<feature type="transmembrane region" description="Helical" evidence="6">
    <location>
        <begin position="176"/>
        <end position="201"/>
    </location>
</feature>
<evidence type="ECO:0000256" key="6">
    <source>
        <dbReference type="RuleBase" id="RU362069"/>
    </source>
</evidence>